<dbReference type="RefSeq" id="WP_151728610.1">
    <property type="nucleotide sequence ID" value="NZ_BKZV01000003.1"/>
</dbReference>
<dbReference type="Gene3D" id="3.40.630.30">
    <property type="match status" value="1"/>
</dbReference>
<dbReference type="PANTHER" id="PTHR47017:SF1">
    <property type="entry name" value="ACYL-COA"/>
    <property type="match status" value="1"/>
</dbReference>
<gene>
    <name evidence="1" type="ORF">KTAU_25550</name>
</gene>
<comment type="caution">
    <text evidence="1">The sequence shown here is derived from an EMBL/GenBank/DDBJ whole genome shotgun (WGS) entry which is preliminary data.</text>
</comment>
<dbReference type="PANTHER" id="PTHR47017">
    <property type="entry name" value="ACYL-COA"/>
    <property type="match status" value="1"/>
</dbReference>
<dbReference type="InterPro" id="IPR007434">
    <property type="entry name" value="FemAB-like"/>
</dbReference>
<dbReference type="Pfam" id="PF04339">
    <property type="entry name" value="FemAB_like"/>
    <property type="match status" value="1"/>
</dbReference>
<reference evidence="1 2" key="1">
    <citation type="journal article" date="2019" name="Int. J. Syst. Evol. Microbiol.">
        <title>Thermogemmatispora aurantia sp. nov. and Thermogemmatispora argillosa sp. nov., within the class Ktedonobacteria, and emended description of the genus Thermogemmatispora.</title>
        <authorList>
            <person name="Zheng Y."/>
            <person name="Wang C.M."/>
            <person name="Sakai Y."/>
            <person name="Abe K."/>
            <person name="Yokota A."/>
            <person name="Yabe S."/>
        </authorList>
    </citation>
    <scope>NUCLEOTIDE SEQUENCE [LARGE SCALE GENOMIC DNA]</scope>
    <source>
        <strain evidence="1 2">A1-2</strain>
    </source>
</reference>
<name>A0A5J4K5I7_9CHLR</name>
<dbReference type="Proteomes" id="UP000334820">
    <property type="component" value="Unassembled WGS sequence"/>
</dbReference>
<evidence type="ECO:0000313" key="2">
    <source>
        <dbReference type="Proteomes" id="UP000334820"/>
    </source>
</evidence>
<dbReference type="SUPFAM" id="SSF55729">
    <property type="entry name" value="Acyl-CoA N-acyltransferases (Nat)"/>
    <property type="match status" value="1"/>
</dbReference>
<organism evidence="1 2">
    <name type="scientific">Thermogemmatispora aurantia</name>
    <dbReference type="NCBI Taxonomy" id="2045279"/>
    <lineage>
        <taxon>Bacteria</taxon>
        <taxon>Bacillati</taxon>
        <taxon>Chloroflexota</taxon>
        <taxon>Ktedonobacteria</taxon>
        <taxon>Thermogemmatisporales</taxon>
        <taxon>Thermogemmatisporaceae</taxon>
        <taxon>Thermogemmatispora</taxon>
    </lineage>
</organism>
<evidence type="ECO:0008006" key="3">
    <source>
        <dbReference type="Google" id="ProtNLM"/>
    </source>
</evidence>
<dbReference type="AlphaFoldDB" id="A0A5J4K5I7"/>
<keyword evidence="2" id="KW-1185">Reference proteome</keyword>
<proteinExistence type="predicted"/>
<sequence>MAQSRRTIDGAMADGSHLKVVRYATAAEVPQEVWLQHEGPGALYGSVTWFQLAEAVGTRLSYLVVYNQPGGQAFGLLPVLLTPPRPGGSYDQVRRLLGPVLGRDLLPSVWYPTLIAGSWNSNLAVLPALPANEVKLQRAIWNALLSEVKRIAVERGTPCIALPFLPTDVASVLVDLVGEQGVFLLTTPNTLKEIRSTSFDNFVASCKRNMRKMIRRELRIFNEAGLEITIEPLQQVLEEMTELVLHSNSRHGGVTDREKIQELLMAQSQVLGDQMLSFCARRQGRLMAAANVVVSHQGIYGRTFGSREDRGNHMEYFALAYYAPLRYGIEHGLRWLHGGPEAYEAKLRRGFELVPLWTLFLPAAPLTSAQRTLIRHHNEAELERWRHWFLQITGRPAPAPWGEKGEIMRTLQQLASISG</sequence>
<protein>
    <recommendedName>
        <fullName evidence="3">BioF2-like acetyltransferase domain-containing protein</fullName>
    </recommendedName>
</protein>
<dbReference type="EMBL" id="BKZV01000003">
    <property type="protein sequence ID" value="GER83918.1"/>
    <property type="molecule type" value="Genomic_DNA"/>
</dbReference>
<accession>A0A5J4K5I7</accession>
<dbReference type="InterPro" id="IPR016181">
    <property type="entry name" value="Acyl_CoA_acyltransferase"/>
</dbReference>
<evidence type="ECO:0000313" key="1">
    <source>
        <dbReference type="EMBL" id="GER83918.1"/>
    </source>
</evidence>